<comment type="cofactor">
    <cofactor evidence="1">
        <name>FAD</name>
        <dbReference type="ChEBI" id="CHEBI:57692"/>
    </cofactor>
</comment>
<dbReference type="STRING" id="452.Lspi_2828"/>
<dbReference type="GO" id="GO:0006744">
    <property type="term" value="P:ubiquinone biosynthetic process"/>
    <property type="evidence" value="ECO:0007669"/>
    <property type="project" value="UniProtKB-UniPathway"/>
</dbReference>
<dbReference type="InterPro" id="IPR002938">
    <property type="entry name" value="FAD-bd"/>
</dbReference>
<dbReference type="PRINTS" id="PR00420">
    <property type="entry name" value="RNGMNOXGNASE"/>
</dbReference>
<dbReference type="PATRIC" id="fig|452.5.peg.3131"/>
<dbReference type="SUPFAM" id="SSF51905">
    <property type="entry name" value="FAD/NAD(P)-binding domain"/>
    <property type="match status" value="1"/>
</dbReference>
<reference evidence="9 10" key="1">
    <citation type="submission" date="2015-11" db="EMBL/GenBank/DDBJ databases">
        <title>Genomic analysis of 38 Legionella species identifies large and diverse effector repertoires.</title>
        <authorList>
            <person name="Burstein D."/>
            <person name="Amaro F."/>
            <person name="Zusman T."/>
            <person name="Lifshitz Z."/>
            <person name="Cohen O."/>
            <person name="Gilbert J.A."/>
            <person name="Pupko T."/>
            <person name="Shuman H.A."/>
            <person name="Segal G."/>
        </authorList>
    </citation>
    <scope>NUCLEOTIDE SEQUENCE [LARGE SCALE GENOMIC DNA]</scope>
    <source>
        <strain evidence="9 10">Mt.St.Helens-9</strain>
    </source>
</reference>
<comment type="pathway">
    <text evidence="2">Cofactor biosynthesis; ubiquinone biosynthesis.</text>
</comment>
<dbReference type="UniPathway" id="UPA00232"/>
<dbReference type="EMBL" id="LNYX01000034">
    <property type="protein sequence ID" value="KTD61208.1"/>
    <property type="molecule type" value="Genomic_DNA"/>
</dbReference>
<gene>
    <name evidence="9" type="primary">ubiH_2</name>
    <name evidence="9" type="ORF">Lspi_2828</name>
</gene>
<evidence type="ECO:0000256" key="3">
    <source>
        <dbReference type="ARBA" id="ARBA00005349"/>
    </source>
</evidence>
<dbReference type="Proteomes" id="UP000054877">
    <property type="component" value="Unassembled WGS sequence"/>
</dbReference>
<keyword evidence="5" id="KW-0274">FAD</keyword>
<dbReference type="NCBIfam" id="TIGR01988">
    <property type="entry name" value="Ubi-OHases"/>
    <property type="match status" value="1"/>
</dbReference>
<dbReference type="GO" id="GO:0071949">
    <property type="term" value="F:FAD binding"/>
    <property type="evidence" value="ECO:0007669"/>
    <property type="project" value="InterPro"/>
</dbReference>
<dbReference type="InterPro" id="IPR010971">
    <property type="entry name" value="UbiH/COQ6"/>
</dbReference>
<evidence type="ECO:0000256" key="1">
    <source>
        <dbReference type="ARBA" id="ARBA00001974"/>
    </source>
</evidence>
<dbReference type="OrthoDB" id="9769565at2"/>
<sequence length="388" mass="43135">MQPTYDVLVVGGGVVGLTAALAMAKRDLTVAVIDAGTLTVHSDRPDLRVYAINQASENLLRQLGVWGLLNEARLSPYSHMHVWDAATGASIDFDARLIADSRLGTIIEESVIKQALLRCMASMENVTLFPEQTVVNIKEEPEHIEVIGEHWRRHTRLLMIADGANSPTRQKLSLPMTTWSYHQQALIATVQTEKNHQRTAWQVFHRDGPLAFLPLANDRQCSIVWSTTPSRAKALKMLDEASFQQQLADAFACKLGQIESVSERHTFPLSMRHTRQYVGKNWLLLGDAAHTIHPLAGLGLNIGLADVASWLTCLDQGYGLTAARTLLAYQRRRKHAVWQSIALMQGLKALFANPLPPVAMLRRAGLQWCDRLPPLKRLFIAHAAGQMS</sequence>
<keyword evidence="6" id="KW-0560">Oxidoreductase</keyword>
<name>A0A0W0YWI5_LEGSP</name>
<proteinExistence type="inferred from homology"/>
<dbReference type="InterPro" id="IPR051205">
    <property type="entry name" value="UbiH/COQ6_monooxygenase"/>
</dbReference>
<dbReference type="Pfam" id="PF01494">
    <property type="entry name" value="FAD_binding_3"/>
    <property type="match status" value="1"/>
</dbReference>
<evidence type="ECO:0000256" key="6">
    <source>
        <dbReference type="ARBA" id="ARBA00023002"/>
    </source>
</evidence>
<evidence type="ECO:0000256" key="4">
    <source>
        <dbReference type="ARBA" id="ARBA00022630"/>
    </source>
</evidence>
<comment type="caution">
    <text evidence="9">The sequence shown here is derived from an EMBL/GenBank/DDBJ whole genome shotgun (WGS) entry which is preliminary data.</text>
</comment>
<dbReference type="GO" id="GO:0016705">
    <property type="term" value="F:oxidoreductase activity, acting on paired donors, with incorporation or reduction of molecular oxygen"/>
    <property type="evidence" value="ECO:0007669"/>
    <property type="project" value="InterPro"/>
</dbReference>
<comment type="similarity">
    <text evidence="3">Belongs to the UbiH/COQ6 family.</text>
</comment>
<keyword evidence="7" id="KW-0503">Monooxygenase</keyword>
<dbReference type="PANTHER" id="PTHR43876">
    <property type="entry name" value="UBIQUINONE BIOSYNTHESIS MONOOXYGENASE COQ6, MITOCHONDRIAL"/>
    <property type="match status" value="1"/>
</dbReference>
<evidence type="ECO:0000313" key="10">
    <source>
        <dbReference type="Proteomes" id="UP000054877"/>
    </source>
</evidence>
<protein>
    <submittedName>
        <fullName evidence="9">2-polyprenyl-6-methoxyphenol hydroxylase</fullName>
    </submittedName>
</protein>
<evidence type="ECO:0000256" key="7">
    <source>
        <dbReference type="ARBA" id="ARBA00023033"/>
    </source>
</evidence>
<feature type="domain" description="FAD-binding" evidence="8">
    <location>
        <begin position="5"/>
        <end position="340"/>
    </location>
</feature>
<accession>A0A0W0YWI5</accession>
<evidence type="ECO:0000259" key="8">
    <source>
        <dbReference type="Pfam" id="PF01494"/>
    </source>
</evidence>
<dbReference type="Gene3D" id="3.50.50.60">
    <property type="entry name" value="FAD/NAD(P)-binding domain"/>
    <property type="match status" value="2"/>
</dbReference>
<evidence type="ECO:0000256" key="5">
    <source>
        <dbReference type="ARBA" id="ARBA00022827"/>
    </source>
</evidence>
<dbReference type="PANTHER" id="PTHR43876:SF7">
    <property type="entry name" value="UBIQUINONE BIOSYNTHESIS MONOOXYGENASE COQ6, MITOCHONDRIAL"/>
    <property type="match status" value="1"/>
</dbReference>
<dbReference type="AlphaFoldDB" id="A0A0W0YWI5"/>
<evidence type="ECO:0000256" key="2">
    <source>
        <dbReference type="ARBA" id="ARBA00004749"/>
    </source>
</evidence>
<keyword evidence="10" id="KW-1185">Reference proteome</keyword>
<dbReference type="GO" id="GO:0004497">
    <property type="term" value="F:monooxygenase activity"/>
    <property type="evidence" value="ECO:0007669"/>
    <property type="project" value="UniProtKB-KW"/>
</dbReference>
<evidence type="ECO:0000313" key="9">
    <source>
        <dbReference type="EMBL" id="KTD61208.1"/>
    </source>
</evidence>
<dbReference type="InterPro" id="IPR036188">
    <property type="entry name" value="FAD/NAD-bd_sf"/>
</dbReference>
<dbReference type="RefSeq" id="WP_058484734.1">
    <property type="nucleotide sequence ID" value="NZ_CAAAII010000004.1"/>
</dbReference>
<organism evidence="9 10">
    <name type="scientific">Legionella spiritensis</name>
    <dbReference type="NCBI Taxonomy" id="452"/>
    <lineage>
        <taxon>Bacteria</taxon>
        <taxon>Pseudomonadati</taxon>
        <taxon>Pseudomonadota</taxon>
        <taxon>Gammaproteobacteria</taxon>
        <taxon>Legionellales</taxon>
        <taxon>Legionellaceae</taxon>
        <taxon>Legionella</taxon>
    </lineage>
</organism>
<keyword evidence="4" id="KW-0285">Flavoprotein</keyword>